<comment type="caution">
    <text evidence="2">The sequence shown here is derived from an EMBL/GenBank/DDBJ whole genome shotgun (WGS) entry which is preliminary data.</text>
</comment>
<reference evidence="2" key="1">
    <citation type="journal article" date="2019" name="bioRxiv">
        <title>The Genome of the Zebra Mussel, Dreissena polymorpha: A Resource for Invasive Species Research.</title>
        <authorList>
            <person name="McCartney M.A."/>
            <person name="Auch B."/>
            <person name="Kono T."/>
            <person name="Mallez S."/>
            <person name="Zhang Y."/>
            <person name="Obille A."/>
            <person name="Becker A."/>
            <person name="Abrahante J.E."/>
            <person name="Garbe J."/>
            <person name="Badalamenti J.P."/>
            <person name="Herman A."/>
            <person name="Mangelson H."/>
            <person name="Liachko I."/>
            <person name="Sullivan S."/>
            <person name="Sone E.D."/>
            <person name="Koren S."/>
            <person name="Silverstein K.A.T."/>
            <person name="Beckman K.B."/>
            <person name="Gohl D.M."/>
        </authorList>
    </citation>
    <scope>NUCLEOTIDE SEQUENCE</scope>
    <source>
        <strain evidence="2">Duluth1</strain>
        <tissue evidence="2">Whole animal</tissue>
    </source>
</reference>
<keyword evidence="3" id="KW-1185">Reference proteome</keyword>
<proteinExistence type="predicted"/>
<reference evidence="2" key="2">
    <citation type="submission" date="2020-11" db="EMBL/GenBank/DDBJ databases">
        <authorList>
            <person name="McCartney M.A."/>
            <person name="Auch B."/>
            <person name="Kono T."/>
            <person name="Mallez S."/>
            <person name="Becker A."/>
            <person name="Gohl D.M."/>
            <person name="Silverstein K.A.T."/>
            <person name="Koren S."/>
            <person name="Bechman K.B."/>
            <person name="Herman A."/>
            <person name="Abrahante J.E."/>
            <person name="Garbe J."/>
        </authorList>
    </citation>
    <scope>NUCLEOTIDE SEQUENCE</scope>
    <source>
        <strain evidence="2">Duluth1</strain>
        <tissue evidence="2">Whole animal</tissue>
    </source>
</reference>
<dbReference type="Proteomes" id="UP000828390">
    <property type="component" value="Unassembled WGS sequence"/>
</dbReference>
<dbReference type="AlphaFoldDB" id="A0A9D4KL12"/>
<dbReference type="EMBL" id="JAIWYP010000004">
    <property type="protein sequence ID" value="KAH3841197.1"/>
    <property type="molecule type" value="Genomic_DNA"/>
</dbReference>
<evidence type="ECO:0000313" key="2">
    <source>
        <dbReference type="EMBL" id="KAH3841197.1"/>
    </source>
</evidence>
<feature type="region of interest" description="Disordered" evidence="1">
    <location>
        <begin position="1"/>
        <end position="27"/>
    </location>
</feature>
<protein>
    <submittedName>
        <fullName evidence="2">Uncharacterized protein</fullName>
    </submittedName>
</protein>
<feature type="compositionally biased region" description="Acidic residues" evidence="1">
    <location>
        <begin position="1"/>
        <end position="14"/>
    </location>
</feature>
<organism evidence="2 3">
    <name type="scientific">Dreissena polymorpha</name>
    <name type="common">Zebra mussel</name>
    <name type="synonym">Mytilus polymorpha</name>
    <dbReference type="NCBI Taxonomy" id="45954"/>
    <lineage>
        <taxon>Eukaryota</taxon>
        <taxon>Metazoa</taxon>
        <taxon>Spiralia</taxon>
        <taxon>Lophotrochozoa</taxon>
        <taxon>Mollusca</taxon>
        <taxon>Bivalvia</taxon>
        <taxon>Autobranchia</taxon>
        <taxon>Heteroconchia</taxon>
        <taxon>Euheterodonta</taxon>
        <taxon>Imparidentia</taxon>
        <taxon>Neoheterodontei</taxon>
        <taxon>Myida</taxon>
        <taxon>Dreissenoidea</taxon>
        <taxon>Dreissenidae</taxon>
        <taxon>Dreissena</taxon>
    </lineage>
</organism>
<gene>
    <name evidence="2" type="ORF">DPMN_114654</name>
</gene>
<evidence type="ECO:0000256" key="1">
    <source>
        <dbReference type="SAM" id="MobiDB-lite"/>
    </source>
</evidence>
<accession>A0A9D4KL12</accession>
<name>A0A9D4KL12_DREPO</name>
<evidence type="ECO:0000313" key="3">
    <source>
        <dbReference type="Proteomes" id="UP000828390"/>
    </source>
</evidence>
<sequence>MTSAEGEVDDVVEKDDEREFHPPLVDPYNTSGSPFCNKSSDFNGLRYRWVSDGIGQKVDFKDWWRRKTCFLMKTASGIL</sequence>